<sequence length="92" mass="10287">TFKRGHTSQYQHTVQISSLLPISVCKPSTKEMERVLKSVEAKPALQRSLKSSPGADLGERNSVLTQLQLEQKQLPNLTGHSPGNIWRLTWHG</sequence>
<keyword evidence="2" id="KW-1185">Reference proteome</keyword>
<name>A0AA88WX14_9ASTE</name>
<evidence type="ECO:0000313" key="1">
    <source>
        <dbReference type="EMBL" id="KAK3034914.1"/>
    </source>
</evidence>
<comment type="caution">
    <text evidence="1">The sequence shown here is derived from an EMBL/GenBank/DDBJ whole genome shotgun (WGS) entry which is preliminary data.</text>
</comment>
<protein>
    <submittedName>
        <fullName evidence="1">Uncharacterized protein</fullName>
    </submittedName>
</protein>
<evidence type="ECO:0000313" key="2">
    <source>
        <dbReference type="Proteomes" id="UP001188597"/>
    </source>
</evidence>
<organism evidence="1 2">
    <name type="scientific">Escallonia herrerae</name>
    <dbReference type="NCBI Taxonomy" id="1293975"/>
    <lineage>
        <taxon>Eukaryota</taxon>
        <taxon>Viridiplantae</taxon>
        <taxon>Streptophyta</taxon>
        <taxon>Embryophyta</taxon>
        <taxon>Tracheophyta</taxon>
        <taxon>Spermatophyta</taxon>
        <taxon>Magnoliopsida</taxon>
        <taxon>eudicotyledons</taxon>
        <taxon>Gunneridae</taxon>
        <taxon>Pentapetalae</taxon>
        <taxon>asterids</taxon>
        <taxon>campanulids</taxon>
        <taxon>Escalloniales</taxon>
        <taxon>Escalloniaceae</taxon>
        <taxon>Escallonia</taxon>
    </lineage>
</organism>
<feature type="non-terminal residue" evidence="1">
    <location>
        <position position="92"/>
    </location>
</feature>
<gene>
    <name evidence="1" type="ORF">RJ639_034156</name>
</gene>
<proteinExistence type="predicted"/>
<accession>A0AA88WX14</accession>
<dbReference type="Proteomes" id="UP001188597">
    <property type="component" value="Unassembled WGS sequence"/>
</dbReference>
<dbReference type="EMBL" id="JAVXUP010000188">
    <property type="protein sequence ID" value="KAK3034914.1"/>
    <property type="molecule type" value="Genomic_DNA"/>
</dbReference>
<reference evidence="1" key="1">
    <citation type="submission" date="2022-12" db="EMBL/GenBank/DDBJ databases">
        <title>Draft genome assemblies for two species of Escallonia (Escalloniales).</title>
        <authorList>
            <person name="Chanderbali A."/>
            <person name="Dervinis C."/>
            <person name="Anghel I."/>
            <person name="Soltis D."/>
            <person name="Soltis P."/>
            <person name="Zapata F."/>
        </authorList>
    </citation>
    <scope>NUCLEOTIDE SEQUENCE</scope>
    <source>
        <strain evidence="1">UCBG64.0493</strain>
        <tissue evidence="1">Leaf</tissue>
    </source>
</reference>
<dbReference type="AlphaFoldDB" id="A0AA88WX14"/>